<dbReference type="SUPFAM" id="SSF48019">
    <property type="entry name" value="post-AAA+ oligomerization domain-like"/>
    <property type="match status" value="1"/>
</dbReference>
<dbReference type="NCBIfam" id="TIGR02397">
    <property type="entry name" value="dnaX_nterm"/>
    <property type="match status" value="1"/>
</dbReference>
<proteinExistence type="inferred from homology"/>
<dbReference type="PANTHER" id="PTHR11669">
    <property type="entry name" value="REPLICATION FACTOR C / DNA POLYMERASE III GAMMA-TAU SUBUNIT"/>
    <property type="match status" value="1"/>
</dbReference>
<keyword evidence="4 15" id="KW-0548">Nucleotidyltransferase</keyword>
<dbReference type="Gene3D" id="1.20.272.10">
    <property type="match status" value="1"/>
</dbReference>
<feature type="compositionally biased region" description="Basic and acidic residues" evidence="13">
    <location>
        <begin position="553"/>
        <end position="562"/>
    </location>
</feature>
<comment type="similarity">
    <text evidence="1">Belongs to the DnaX/STICHEL family.</text>
</comment>
<dbReference type="SMART" id="SM00382">
    <property type="entry name" value="AAA"/>
    <property type="match status" value="1"/>
</dbReference>
<feature type="compositionally biased region" description="Low complexity" evidence="13">
    <location>
        <begin position="543"/>
        <end position="552"/>
    </location>
</feature>
<accession>A0A9Q4B5S2</accession>
<evidence type="ECO:0000256" key="7">
    <source>
        <dbReference type="ARBA" id="ARBA00022741"/>
    </source>
</evidence>
<dbReference type="Gene3D" id="3.30.300.180">
    <property type="match status" value="1"/>
</dbReference>
<dbReference type="InterPro" id="IPR050238">
    <property type="entry name" value="DNA_Rep/Repair_Clamp_Loader"/>
</dbReference>
<keyword evidence="10" id="KW-0239">DNA-directed DNA polymerase</keyword>
<evidence type="ECO:0000256" key="11">
    <source>
        <dbReference type="ARBA" id="ARBA00049244"/>
    </source>
</evidence>
<evidence type="ECO:0000256" key="10">
    <source>
        <dbReference type="ARBA" id="ARBA00022932"/>
    </source>
</evidence>
<dbReference type="Pfam" id="PF22608">
    <property type="entry name" value="DNAX_ATPase_lid"/>
    <property type="match status" value="1"/>
</dbReference>
<evidence type="ECO:0000256" key="6">
    <source>
        <dbReference type="ARBA" id="ARBA00022723"/>
    </source>
</evidence>
<gene>
    <name evidence="15" type="primary">dnaX</name>
    <name evidence="15" type="ORF">HXA33_18160</name>
</gene>
<protein>
    <recommendedName>
        <fullName evidence="2">DNA-directed DNA polymerase</fullName>
        <ecNumber evidence="2">2.7.7.7</ecNumber>
    </recommendedName>
</protein>
<evidence type="ECO:0000256" key="12">
    <source>
        <dbReference type="SAM" id="Coils"/>
    </source>
</evidence>
<feature type="domain" description="AAA+ ATPase" evidence="14">
    <location>
        <begin position="37"/>
        <end position="179"/>
    </location>
</feature>
<feature type="compositionally biased region" description="Polar residues" evidence="13">
    <location>
        <begin position="399"/>
        <end position="411"/>
    </location>
</feature>
<evidence type="ECO:0000313" key="16">
    <source>
        <dbReference type="Proteomes" id="UP001057753"/>
    </source>
</evidence>
<sequence length="578" mass="64396">MSYQALYRVWRPTQLTDVVGQEHITKTLKNALLQEKLSHAYLFTGPRGTGKTSAAKIISKSINCEKAPVDEPCNECATCKGIQDGSIVDVMEIDAASNNGVDEIRDIRDKVKFAPSAARYKVYIIDEVHMLSTGAFNALLKTLEEPPPHVIFILATTEPHKIPLTIISRCQRFDFKRISAHAMLKRMEEILESSDVQVDEDALALIARASEGGMRDALSLLDQAISYADETVTQEDVLSIIGAVSQQLLYRVIEAIYSGDVADGLQAVDELMKEGKDPNRFVEDLIFFLRDVLMVKAAPDLDESKDRLTGDDAFKQVVESLDIQWIYQMIESLNHFQQQMKWASHPQVFLEILIVQSAQKNKGTLTTGANANDENEAIKTLQSKIDELEASIKHLQKSGVTISANGSTSGESKPKPKPKSVPNSTKSREHAKKVKGMLHKATKQHLQTIHSSWGQVIEEVKQKSVPASAWLNDCKPVACSDNQFVLAFRNEMHRDMVDEKFRELVEEAATVVTQHDMTMLTILEPHWEEVKAAYVREQKVDGTTEGASSSSENSKEEANPVIDEAVKLVGRDLLEIKD</sequence>
<dbReference type="InterPro" id="IPR045085">
    <property type="entry name" value="HLD_clamp_pol_III_gamma_tau"/>
</dbReference>
<evidence type="ECO:0000256" key="1">
    <source>
        <dbReference type="ARBA" id="ARBA00006360"/>
    </source>
</evidence>
<reference evidence="15" key="1">
    <citation type="submission" date="2020-06" db="EMBL/GenBank/DDBJ databases">
        <title>Insight into the genomes of haloalkaliphilic bacilli from Kenyan soda lakes.</title>
        <authorList>
            <person name="Mwirichia R."/>
            <person name="Villamizar G.C."/>
            <person name="Poehlein A."/>
            <person name="Mugweru J."/>
            <person name="Kipnyargis A."/>
            <person name="Kiplimo D."/>
            <person name="Orwa P."/>
            <person name="Daniel R."/>
        </authorList>
    </citation>
    <scope>NUCLEOTIDE SEQUENCE</scope>
    <source>
        <strain evidence="15">B1096_S55</strain>
    </source>
</reference>
<comment type="catalytic activity">
    <reaction evidence="11">
        <text>DNA(n) + a 2'-deoxyribonucleoside 5'-triphosphate = DNA(n+1) + diphosphate</text>
        <dbReference type="Rhea" id="RHEA:22508"/>
        <dbReference type="Rhea" id="RHEA-COMP:17339"/>
        <dbReference type="Rhea" id="RHEA-COMP:17340"/>
        <dbReference type="ChEBI" id="CHEBI:33019"/>
        <dbReference type="ChEBI" id="CHEBI:61560"/>
        <dbReference type="ChEBI" id="CHEBI:173112"/>
        <dbReference type="EC" id="2.7.7.7"/>
    </reaction>
</comment>
<dbReference type="EMBL" id="JABXYM010000001">
    <property type="protein sequence ID" value="MCR6098440.1"/>
    <property type="molecule type" value="Genomic_DNA"/>
</dbReference>
<comment type="caution">
    <text evidence="15">The sequence shown here is derived from an EMBL/GenBank/DDBJ whole genome shotgun (WGS) entry which is preliminary data.</text>
</comment>
<dbReference type="GO" id="GO:0009360">
    <property type="term" value="C:DNA polymerase III complex"/>
    <property type="evidence" value="ECO:0007669"/>
    <property type="project" value="InterPro"/>
</dbReference>
<keyword evidence="8" id="KW-0862">Zinc</keyword>
<dbReference type="CDD" id="cd00009">
    <property type="entry name" value="AAA"/>
    <property type="match status" value="1"/>
</dbReference>
<dbReference type="NCBIfam" id="NF004046">
    <property type="entry name" value="PRK05563.1"/>
    <property type="match status" value="1"/>
</dbReference>
<dbReference type="Pfam" id="PF12169">
    <property type="entry name" value="DNA_pol3_gamma3"/>
    <property type="match status" value="1"/>
</dbReference>
<dbReference type="PANTHER" id="PTHR11669:SF0">
    <property type="entry name" value="PROTEIN STICHEL-LIKE 2"/>
    <property type="match status" value="1"/>
</dbReference>
<evidence type="ECO:0000313" key="15">
    <source>
        <dbReference type="EMBL" id="MCR6098440.1"/>
    </source>
</evidence>
<keyword evidence="5" id="KW-0235">DNA replication</keyword>
<dbReference type="FunFam" id="3.40.50.300:FF:000014">
    <property type="entry name" value="DNA polymerase III subunit gamma/tau"/>
    <property type="match status" value="1"/>
</dbReference>
<keyword evidence="16" id="KW-1185">Reference proteome</keyword>
<evidence type="ECO:0000256" key="13">
    <source>
        <dbReference type="SAM" id="MobiDB-lite"/>
    </source>
</evidence>
<name>A0A9Q4B5S2_SALAG</name>
<dbReference type="GO" id="GO:0046872">
    <property type="term" value="F:metal ion binding"/>
    <property type="evidence" value="ECO:0007669"/>
    <property type="project" value="UniProtKB-KW"/>
</dbReference>
<evidence type="ECO:0000256" key="8">
    <source>
        <dbReference type="ARBA" id="ARBA00022833"/>
    </source>
</evidence>
<keyword evidence="6" id="KW-0479">Metal-binding</keyword>
<dbReference type="Pfam" id="PF13177">
    <property type="entry name" value="DNA_pol3_delta2"/>
    <property type="match status" value="1"/>
</dbReference>
<dbReference type="CDD" id="cd18137">
    <property type="entry name" value="HLD_clamp_pol_III_gamma_tau"/>
    <property type="match status" value="1"/>
</dbReference>
<dbReference type="InterPro" id="IPR038454">
    <property type="entry name" value="DnaA_N_sf"/>
</dbReference>
<dbReference type="InterPro" id="IPR003593">
    <property type="entry name" value="AAA+_ATPase"/>
</dbReference>
<dbReference type="InterPro" id="IPR012763">
    <property type="entry name" value="DNA_pol_III_sug/sutau_N"/>
</dbReference>
<feature type="region of interest" description="Disordered" evidence="13">
    <location>
        <begin position="399"/>
        <end position="434"/>
    </location>
</feature>
<dbReference type="EC" id="2.7.7.7" evidence="2"/>
<dbReference type="GO" id="GO:0006261">
    <property type="term" value="P:DNA-templated DNA replication"/>
    <property type="evidence" value="ECO:0007669"/>
    <property type="project" value="TreeGrafter"/>
</dbReference>
<keyword evidence="9" id="KW-0067">ATP-binding</keyword>
<evidence type="ECO:0000256" key="2">
    <source>
        <dbReference type="ARBA" id="ARBA00012417"/>
    </source>
</evidence>
<dbReference type="SUPFAM" id="SSF52540">
    <property type="entry name" value="P-loop containing nucleoside triphosphate hydrolases"/>
    <property type="match status" value="1"/>
</dbReference>
<dbReference type="Gene3D" id="3.40.50.300">
    <property type="entry name" value="P-loop containing nucleotide triphosphate hydrolases"/>
    <property type="match status" value="1"/>
</dbReference>
<dbReference type="GO" id="GO:0003887">
    <property type="term" value="F:DNA-directed DNA polymerase activity"/>
    <property type="evidence" value="ECO:0007669"/>
    <property type="project" value="UniProtKB-KW"/>
</dbReference>
<dbReference type="PRINTS" id="PR00300">
    <property type="entry name" value="CLPPROTEASEA"/>
</dbReference>
<organism evidence="15 16">
    <name type="scientific">Salipaludibacillus agaradhaerens</name>
    <name type="common">Bacillus agaradhaerens</name>
    <dbReference type="NCBI Taxonomy" id="76935"/>
    <lineage>
        <taxon>Bacteria</taxon>
        <taxon>Bacillati</taxon>
        <taxon>Bacillota</taxon>
        <taxon>Bacilli</taxon>
        <taxon>Bacillales</taxon>
        <taxon>Bacillaceae</taxon>
    </lineage>
</organism>
<evidence type="ECO:0000256" key="9">
    <source>
        <dbReference type="ARBA" id="ARBA00022840"/>
    </source>
</evidence>
<keyword evidence="3 15" id="KW-0808">Transferase</keyword>
<dbReference type="GO" id="GO:0003677">
    <property type="term" value="F:DNA binding"/>
    <property type="evidence" value="ECO:0007669"/>
    <property type="project" value="InterPro"/>
</dbReference>
<dbReference type="GO" id="GO:0005524">
    <property type="term" value="F:ATP binding"/>
    <property type="evidence" value="ECO:0007669"/>
    <property type="project" value="UniProtKB-KW"/>
</dbReference>
<dbReference type="InterPro" id="IPR008921">
    <property type="entry name" value="DNA_pol3_clamp-load_cplx_C"/>
</dbReference>
<keyword evidence="12" id="KW-0175">Coiled coil</keyword>
<evidence type="ECO:0000256" key="4">
    <source>
        <dbReference type="ARBA" id="ARBA00022695"/>
    </source>
</evidence>
<feature type="coiled-coil region" evidence="12">
    <location>
        <begin position="371"/>
        <end position="398"/>
    </location>
</feature>
<dbReference type="Proteomes" id="UP001057753">
    <property type="component" value="Unassembled WGS sequence"/>
</dbReference>
<dbReference type="RefSeq" id="WP_257822736.1">
    <property type="nucleotide sequence ID" value="NZ_JABXYM010000001.1"/>
</dbReference>
<dbReference type="FunFam" id="1.10.8.60:FF:000013">
    <property type="entry name" value="DNA polymerase III subunit gamma/tau"/>
    <property type="match status" value="1"/>
</dbReference>
<feature type="region of interest" description="Disordered" evidence="13">
    <location>
        <begin position="539"/>
        <end position="562"/>
    </location>
</feature>
<dbReference type="Gene3D" id="1.10.8.60">
    <property type="match status" value="1"/>
</dbReference>
<keyword evidence="7" id="KW-0547">Nucleotide-binding</keyword>
<evidence type="ECO:0000256" key="5">
    <source>
        <dbReference type="ARBA" id="ARBA00022705"/>
    </source>
</evidence>
<dbReference type="InterPro" id="IPR022754">
    <property type="entry name" value="DNA_pol_III_gamma-3"/>
</dbReference>
<dbReference type="AlphaFoldDB" id="A0A9Q4B5S2"/>
<dbReference type="InterPro" id="IPR001270">
    <property type="entry name" value="ClpA/B"/>
</dbReference>
<evidence type="ECO:0000259" key="14">
    <source>
        <dbReference type="SMART" id="SM00382"/>
    </source>
</evidence>
<dbReference type="InterPro" id="IPR027417">
    <property type="entry name" value="P-loop_NTPase"/>
</dbReference>
<evidence type="ECO:0000256" key="3">
    <source>
        <dbReference type="ARBA" id="ARBA00022679"/>
    </source>
</evidence>